<dbReference type="Proteomes" id="UP001549110">
    <property type="component" value="Unassembled WGS sequence"/>
</dbReference>
<evidence type="ECO:0000313" key="2">
    <source>
        <dbReference type="Proteomes" id="UP001549110"/>
    </source>
</evidence>
<protein>
    <recommendedName>
        <fullName evidence="3">Phosphatidate cytidylyltransferase</fullName>
    </recommendedName>
</protein>
<accession>A0ABV2EE44</accession>
<evidence type="ECO:0008006" key="3">
    <source>
        <dbReference type="Google" id="ProtNLM"/>
    </source>
</evidence>
<dbReference type="EMBL" id="JBEPLU010000001">
    <property type="protein sequence ID" value="MET3525222.1"/>
    <property type="molecule type" value="Genomic_DNA"/>
</dbReference>
<reference evidence="1 2" key="1">
    <citation type="submission" date="2024-06" db="EMBL/GenBank/DDBJ databases">
        <title>Genomic Encyclopedia of Type Strains, Phase IV (KMG-IV): sequencing the most valuable type-strain genomes for metagenomic binning, comparative biology and taxonomic classification.</title>
        <authorList>
            <person name="Goeker M."/>
        </authorList>
    </citation>
    <scope>NUCLEOTIDE SEQUENCE [LARGE SCALE GENOMIC DNA]</scope>
    <source>
        <strain evidence="1 2">DSM 17809</strain>
    </source>
</reference>
<gene>
    <name evidence="1" type="ORF">ABID41_000317</name>
</gene>
<evidence type="ECO:0000313" key="1">
    <source>
        <dbReference type="EMBL" id="MET3525222.1"/>
    </source>
</evidence>
<organism evidence="1 2">
    <name type="scientific">Phenylobacterium koreense</name>
    <dbReference type="NCBI Taxonomy" id="266125"/>
    <lineage>
        <taxon>Bacteria</taxon>
        <taxon>Pseudomonadati</taxon>
        <taxon>Pseudomonadota</taxon>
        <taxon>Alphaproteobacteria</taxon>
        <taxon>Caulobacterales</taxon>
        <taxon>Caulobacteraceae</taxon>
        <taxon>Phenylobacterium</taxon>
    </lineage>
</organism>
<dbReference type="RefSeq" id="WP_354297080.1">
    <property type="nucleotide sequence ID" value="NZ_JBEPLU010000001.1"/>
</dbReference>
<keyword evidence="2" id="KW-1185">Reference proteome</keyword>
<comment type="caution">
    <text evidence="1">The sequence shown here is derived from an EMBL/GenBank/DDBJ whole genome shotgun (WGS) entry which is preliminary data.</text>
</comment>
<proteinExistence type="predicted"/>
<name>A0ABV2EE44_9CAUL</name>
<sequence length="311" mass="34174">MTGALDALVAAELDQAAPEHARAMGAEMARRFAHAGAVLFYGSVLRTGDLDGVMDFYVLTDRPRPGLRGLAGRVIWPDVSYHEFEHGGRVHRAKVASMTLAQFERAVTGQGADTTIWTRFVQPCALIWAADETRAQAVRAAVAQAAMTAARFAAVVGPREGTAADYWTALFRQTYAAELRVEPKGREAQILAVAPGRYEAILPAAWAGAGICYEALAAGRLRPQMARGERARAGRAWRLRRALGKPLNVTRLIKAAFTFEGAARYAAWKIERHTGLPVPLTPWRERHVILAAPGMAWRLWQARRARQEAER</sequence>